<keyword evidence="2" id="KW-1185">Reference proteome</keyword>
<dbReference type="Proteomes" id="UP001054252">
    <property type="component" value="Unassembled WGS sequence"/>
</dbReference>
<name>A0AAV5K746_9ROSI</name>
<sequence>MYNHVKATQALLLSLDCHIPTAHLRTRQKLLTFLSTSMMKAFKNAELLCFCRPASCEFSKSLCSLQISATELKGSTKSKSLHYAALYMI</sequence>
<reference evidence="1 2" key="1">
    <citation type="journal article" date="2021" name="Commun. Biol.">
        <title>The genome of Shorea leprosula (Dipterocarpaceae) highlights the ecological relevance of drought in aseasonal tropical rainforests.</title>
        <authorList>
            <person name="Ng K.K.S."/>
            <person name="Kobayashi M.J."/>
            <person name="Fawcett J.A."/>
            <person name="Hatakeyama M."/>
            <person name="Paape T."/>
            <person name="Ng C.H."/>
            <person name="Ang C.C."/>
            <person name="Tnah L.H."/>
            <person name="Lee C.T."/>
            <person name="Nishiyama T."/>
            <person name="Sese J."/>
            <person name="O'Brien M.J."/>
            <person name="Copetti D."/>
            <person name="Mohd Noor M.I."/>
            <person name="Ong R.C."/>
            <person name="Putra M."/>
            <person name="Sireger I.Z."/>
            <person name="Indrioko S."/>
            <person name="Kosugi Y."/>
            <person name="Izuno A."/>
            <person name="Isagi Y."/>
            <person name="Lee S.L."/>
            <person name="Shimizu K.K."/>
        </authorList>
    </citation>
    <scope>NUCLEOTIDE SEQUENCE [LARGE SCALE GENOMIC DNA]</scope>
    <source>
        <strain evidence="1">214</strain>
    </source>
</reference>
<gene>
    <name evidence="1" type="ORF">SLEP1_g29891</name>
</gene>
<evidence type="ECO:0000313" key="2">
    <source>
        <dbReference type="Proteomes" id="UP001054252"/>
    </source>
</evidence>
<dbReference type="EMBL" id="BPVZ01000053">
    <property type="protein sequence ID" value="GKV19664.1"/>
    <property type="molecule type" value="Genomic_DNA"/>
</dbReference>
<comment type="caution">
    <text evidence="1">The sequence shown here is derived from an EMBL/GenBank/DDBJ whole genome shotgun (WGS) entry which is preliminary data.</text>
</comment>
<dbReference type="AlphaFoldDB" id="A0AAV5K746"/>
<protein>
    <submittedName>
        <fullName evidence="1">Uncharacterized protein</fullName>
    </submittedName>
</protein>
<organism evidence="1 2">
    <name type="scientific">Rubroshorea leprosula</name>
    <dbReference type="NCBI Taxonomy" id="152421"/>
    <lineage>
        <taxon>Eukaryota</taxon>
        <taxon>Viridiplantae</taxon>
        <taxon>Streptophyta</taxon>
        <taxon>Embryophyta</taxon>
        <taxon>Tracheophyta</taxon>
        <taxon>Spermatophyta</taxon>
        <taxon>Magnoliopsida</taxon>
        <taxon>eudicotyledons</taxon>
        <taxon>Gunneridae</taxon>
        <taxon>Pentapetalae</taxon>
        <taxon>rosids</taxon>
        <taxon>malvids</taxon>
        <taxon>Malvales</taxon>
        <taxon>Dipterocarpaceae</taxon>
        <taxon>Rubroshorea</taxon>
    </lineage>
</organism>
<evidence type="ECO:0000313" key="1">
    <source>
        <dbReference type="EMBL" id="GKV19664.1"/>
    </source>
</evidence>
<accession>A0AAV5K746</accession>
<proteinExistence type="predicted"/>